<proteinExistence type="predicted"/>
<dbReference type="AlphaFoldDB" id="A0A7U7ERN8"/>
<dbReference type="SUPFAM" id="SSF46785">
    <property type="entry name" value="Winged helix' DNA-binding domain"/>
    <property type="match status" value="1"/>
</dbReference>
<dbReference type="Proteomes" id="UP000583387">
    <property type="component" value="Unassembled WGS sequence"/>
</dbReference>
<dbReference type="EMBL" id="CAJFCI010000080">
    <property type="protein sequence ID" value="CAD5109934.1"/>
    <property type="molecule type" value="Genomic_DNA"/>
</dbReference>
<dbReference type="InterPro" id="IPR036388">
    <property type="entry name" value="WH-like_DNA-bd_sf"/>
</dbReference>
<keyword evidence="2" id="KW-1185">Reference proteome</keyword>
<evidence type="ECO:0008006" key="3">
    <source>
        <dbReference type="Google" id="ProtNLM"/>
    </source>
</evidence>
<dbReference type="InterPro" id="IPR036390">
    <property type="entry name" value="WH_DNA-bd_sf"/>
</dbReference>
<protein>
    <recommendedName>
        <fullName evidence="3">LexA DNA binding domain-containing protein</fullName>
    </recommendedName>
</protein>
<gene>
    <name evidence="1" type="ORF">PSEWESI4_04250</name>
</gene>
<dbReference type="Gene3D" id="1.10.10.10">
    <property type="entry name" value="Winged helix-like DNA-binding domain superfamily/Winged helix DNA-binding domain"/>
    <property type="match status" value="1"/>
</dbReference>
<reference evidence="1 2" key="1">
    <citation type="submission" date="2020-08" db="EMBL/GenBank/DDBJ databases">
        <authorList>
            <person name="Criscuolo A."/>
        </authorList>
    </citation>
    <scope>NUCLEOTIDE SEQUENCE [LARGE SCALE GENOMIC DNA]</scope>
    <source>
        <strain evidence="1">CIP111764</strain>
    </source>
</reference>
<accession>A0A7U7ERN8</accession>
<evidence type="ECO:0000313" key="1">
    <source>
        <dbReference type="EMBL" id="CAD5109934.1"/>
    </source>
</evidence>
<comment type="caution">
    <text evidence="1">The sequence shown here is derived from an EMBL/GenBank/DDBJ whole genome shotgun (WGS) entry which is preliminary data.</text>
</comment>
<sequence>MNQKSLPVSGERSACPDFTDKQGQYLAFIWAYSVINGRAPAERDMQRFFAVTAPSVHQMVLNLERNGLIRRQAGITRSIELLVDHNCLPVLHPAKLS</sequence>
<name>A0A7U7ERN8_9GAMM</name>
<dbReference type="RefSeq" id="WP_187673238.1">
    <property type="nucleotide sequence ID" value="NZ_CAJFCI010000080.1"/>
</dbReference>
<evidence type="ECO:0000313" key="2">
    <source>
        <dbReference type="Proteomes" id="UP000583387"/>
    </source>
</evidence>
<organism evidence="1 2">
    <name type="scientific">Zestomonas carbonaria</name>
    <dbReference type="NCBI Taxonomy" id="2762745"/>
    <lineage>
        <taxon>Bacteria</taxon>
        <taxon>Pseudomonadati</taxon>
        <taxon>Pseudomonadota</taxon>
        <taxon>Gammaproteobacteria</taxon>
        <taxon>Pseudomonadales</taxon>
        <taxon>Pseudomonadaceae</taxon>
        <taxon>Zestomonas</taxon>
    </lineage>
</organism>